<proteinExistence type="predicted"/>
<comment type="caution">
    <text evidence="2">The sequence shown here is derived from an EMBL/GenBank/DDBJ whole genome shotgun (WGS) entry which is preliminary data.</text>
</comment>
<feature type="transmembrane region" description="Helical" evidence="1">
    <location>
        <begin position="7"/>
        <end position="28"/>
    </location>
</feature>
<protein>
    <recommendedName>
        <fullName evidence="4">RCK N-terminal domain-containing protein</fullName>
    </recommendedName>
</protein>
<organism evidence="2 3">
    <name type="scientific">Pseudosulfitobacter koreensis</name>
    <dbReference type="NCBI Taxonomy" id="2968472"/>
    <lineage>
        <taxon>Bacteria</taxon>
        <taxon>Pseudomonadati</taxon>
        <taxon>Pseudomonadota</taxon>
        <taxon>Alphaproteobacteria</taxon>
        <taxon>Rhodobacterales</taxon>
        <taxon>Roseobacteraceae</taxon>
        <taxon>Pseudosulfitobacter</taxon>
    </lineage>
</organism>
<name>A0ABT1YWI0_9RHOB</name>
<evidence type="ECO:0000313" key="3">
    <source>
        <dbReference type="Proteomes" id="UP001165396"/>
    </source>
</evidence>
<feature type="transmembrane region" description="Helical" evidence="1">
    <location>
        <begin position="75"/>
        <end position="97"/>
    </location>
</feature>
<keyword evidence="1" id="KW-1133">Transmembrane helix</keyword>
<keyword evidence="3" id="KW-1185">Reference proteome</keyword>
<evidence type="ECO:0000313" key="2">
    <source>
        <dbReference type="EMBL" id="MCR8825243.1"/>
    </source>
</evidence>
<reference evidence="2" key="1">
    <citation type="submission" date="2022-07" db="EMBL/GenBank/DDBJ databases">
        <title>Pseudosulfitobacter sp. strain AP-MA-4, whole genome sequence.</title>
        <authorList>
            <person name="Jiang Y."/>
        </authorList>
    </citation>
    <scope>NUCLEOTIDE SEQUENCE</scope>
    <source>
        <strain evidence="2">AP-MA-4</strain>
    </source>
</reference>
<dbReference type="EMBL" id="JANKJG010000001">
    <property type="protein sequence ID" value="MCR8825243.1"/>
    <property type="molecule type" value="Genomic_DNA"/>
</dbReference>
<keyword evidence="1" id="KW-0812">Transmembrane</keyword>
<dbReference type="Proteomes" id="UP001165396">
    <property type="component" value="Unassembled WGS sequence"/>
</dbReference>
<dbReference type="Gene3D" id="6.20.350.10">
    <property type="match status" value="1"/>
</dbReference>
<keyword evidence="1" id="KW-0472">Membrane</keyword>
<evidence type="ECO:0008006" key="4">
    <source>
        <dbReference type="Google" id="ProtNLM"/>
    </source>
</evidence>
<gene>
    <name evidence="2" type="ORF">NTA49_01700</name>
</gene>
<evidence type="ECO:0000256" key="1">
    <source>
        <dbReference type="SAM" id="Phobius"/>
    </source>
</evidence>
<sequence>MTSSNRLVFGLVAAISVLTVLIGTYAWMHLDCTPIGDADCVPLQWDQALYASVLAIGGSDIYHNHPDAGVQFTRWLGAASGLAFVLGVVFVFAAGWLRRRRVARLSGHLVLVGVNDFSLSYLLARKARGDTLVLIDTEVVLSAQTLKDRSGDILKAEIDFIDDAALDAALGRSPAEVVFGDPEASVNVERAQSLVRLRGKFPMRIRSEKQNINADLDLWSHTFDAVPILSETEFTARALVTELEPMNIARLRGQDCPHIAIIGIGDMALGIIEELGLRCHARDLGKLKIWTFDCDAEAAWTKLKMERGGLLDAVDMPRTEQLDGAQCGSLGVAKDPLIAAEARVAPLTAIIVCTGSDAINVDIALRLRRLQDEQGLCLAPILMRSRATSTVAPDPITDVTCGLYRFGGPQVRVTDLAFDKMQMRLGRAMHEIWNTAEPEYSVTWDSLTLGKKRTNTRAALSAVEMFQTLGLVPPQGAAAAELRLHPNVIDEVLDLKAAIADLSVTEHDRWVAERQAEGWTQTTADPPTRKDRDDRRKIHWLMLPFAQLQEHAAQEISKDSNNVRAVFKEARRQYHADPSGSCWKKRVRVGVMGPLSVGPDFDFTATLSDFGDWLAERKIRTDTHRLEVVTPNAPGFDRVAAQALIADWNARGGVSDLLMLEAETEAFLDLYALDHATQDTSRRQSTALADAVTGRSRRMRLRGGPIPQAEFMAEVERGTHVMSDLCDLMIYMVGPEGGEMTKKAADTRAQRGGSFLMFRRPMVSNSGP</sequence>
<accession>A0ABT1YWI0</accession>
<dbReference type="RefSeq" id="WP_258292916.1">
    <property type="nucleotide sequence ID" value="NZ_JANKJG010000001.1"/>
</dbReference>